<evidence type="ECO:0000313" key="3">
    <source>
        <dbReference type="Proteomes" id="UP001230156"/>
    </source>
</evidence>
<evidence type="ECO:0000256" key="1">
    <source>
        <dbReference type="SAM" id="MobiDB-lite"/>
    </source>
</evidence>
<feature type="compositionally biased region" description="Basic and acidic residues" evidence="1">
    <location>
        <begin position="1"/>
        <end position="33"/>
    </location>
</feature>
<evidence type="ECO:0000313" key="2">
    <source>
        <dbReference type="EMBL" id="MDQ7251529.1"/>
    </source>
</evidence>
<proteinExistence type="predicted"/>
<keyword evidence="3" id="KW-1185">Reference proteome</keyword>
<reference evidence="3" key="1">
    <citation type="submission" date="2023-08" db="EMBL/GenBank/DDBJ databases">
        <title>Rhodospirillaceae gen. nov., a novel taxon isolated from the Yangtze River Yuezi River estuary sludge.</title>
        <authorList>
            <person name="Ruan L."/>
        </authorList>
    </citation>
    <scope>NUCLEOTIDE SEQUENCE [LARGE SCALE GENOMIC DNA]</scope>
    <source>
        <strain evidence="3">R-7</strain>
    </source>
</reference>
<feature type="compositionally biased region" description="Basic and acidic residues" evidence="1">
    <location>
        <begin position="42"/>
        <end position="54"/>
    </location>
</feature>
<dbReference type="RefSeq" id="WP_379961984.1">
    <property type="nucleotide sequence ID" value="NZ_JAUYVI010000013.1"/>
</dbReference>
<feature type="region of interest" description="Disordered" evidence="1">
    <location>
        <begin position="1"/>
        <end position="54"/>
    </location>
</feature>
<sequence>MSGDRDKNKTEHGRDDRKSDVGSRIIKDDRGGRFIDNVTDTVKPERPQPAKKEK</sequence>
<gene>
    <name evidence="2" type="ORF">Q8A70_27835</name>
</gene>
<organism evidence="2 3">
    <name type="scientific">Dongia sedimenti</name>
    <dbReference type="NCBI Taxonomy" id="3064282"/>
    <lineage>
        <taxon>Bacteria</taxon>
        <taxon>Pseudomonadati</taxon>
        <taxon>Pseudomonadota</taxon>
        <taxon>Alphaproteobacteria</taxon>
        <taxon>Rhodospirillales</taxon>
        <taxon>Dongiaceae</taxon>
        <taxon>Dongia</taxon>
    </lineage>
</organism>
<name>A0ABU0YUX5_9PROT</name>
<protein>
    <submittedName>
        <fullName evidence="2">Uncharacterized protein</fullName>
    </submittedName>
</protein>
<dbReference type="EMBL" id="JAUYVI010000013">
    <property type="protein sequence ID" value="MDQ7251529.1"/>
    <property type="molecule type" value="Genomic_DNA"/>
</dbReference>
<comment type="caution">
    <text evidence="2">The sequence shown here is derived from an EMBL/GenBank/DDBJ whole genome shotgun (WGS) entry which is preliminary data.</text>
</comment>
<accession>A0ABU0YUX5</accession>
<dbReference type="Proteomes" id="UP001230156">
    <property type="component" value="Unassembled WGS sequence"/>
</dbReference>